<dbReference type="Proteomes" id="UP000282674">
    <property type="component" value="Unassembled WGS sequence"/>
</dbReference>
<dbReference type="RefSeq" id="WP_122199020.1">
    <property type="nucleotide sequence ID" value="NZ_JBHSKC010000015.1"/>
</dbReference>
<comment type="caution">
    <text evidence="1">The sequence shown here is derived from an EMBL/GenBank/DDBJ whole genome shotgun (WGS) entry which is preliminary data.</text>
</comment>
<dbReference type="OrthoDB" id="7337390at2"/>
<dbReference type="EMBL" id="RFFG01000112">
    <property type="protein sequence ID" value="RMI37245.1"/>
    <property type="molecule type" value="Genomic_DNA"/>
</dbReference>
<accession>A0A3M2LMC9</accession>
<evidence type="ECO:0000313" key="2">
    <source>
        <dbReference type="Proteomes" id="UP000282674"/>
    </source>
</evidence>
<organism evidence="1 2">
    <name type="scientific">Actinomadura harenae</name>
    <dbReference type="NCBI Taxonomy" id="2483351"/>
    <lineage>
        <taxon>Bacteria</taxon>
        <taxon>Bacillati</taxon>
        <taxon>Actinomycetota</taxon>
        <taxon>Actinomycetes</taxon>
        <taxon>Streptosporangiales</taxon>
        <taxon>Thermomonosporaceae</taxon>
        <taxon>Actinomadura</taxon>
    </lineage>
</organism>
<keyword evidence="1" id="KW-0413">Isomerase</keyword>
<keyword evidence="2" id="KW-1185">Reference proteome</keyword>
<sequence length="429" mass="46791">MTAVTEPGLWEAAARFEDLLDVTPPPAGRTAAQRAALDAEAEAVRRTRMRFMDEHAEQVYDRLTDGRTRYLRIQELVTAAADAYPGLVPTAGQLAAERSRPQADKEGREIDQGIFLRGVLRSPVAGPHLLEAMLTPTRRALDLLPEFTRTGSLRMEAVGLERRDGVAYLTLCRDDRLNAEDETQVDDMETAVDLALLDPQVRVGLVRGGPMSHPRHAGRRVFSAGIDLKALHAGGISLVGFLLRRELGYISKIIRGVRAPDGEPWHWPTRDKPWVAAVDGFAIGGGTQLLLAFDHVIAAADAYFSLPAAQEGIIPGVGNLRLGRFTGPRVSRQVILSGRRIWATEPDAAGLVDEVAPPGPDMDAAVERAVGRLQGPAVVTNRRMLNLADEPVEGFRRYMAEFALQQALRIYGQDVLAKVGRFSAGARRA</sequence>
<protein>
    <submittedName>
        <fullName evidence="1">Enoyl-CoA hydratase/isomerase family protein</fullName>
    </submittedName>
</protein>
<gene>
    <name evidence="1" type="ORF">EBO15_36395</name>
</gene>
<evidence type="ECO:0000313" key="1">
    <source>
        <dbReference type="EMBL" id="RMI37245.1"/>
    </source>
</evidence>
<dbReference type="PANTHER" id="PTHR11941">
    <property type="entry name" value="ENOYL-COA HYDRATASE-RELATED"/>
    <property type="match status" value="1"/>
</dbReference>
<dbReference type="InterPro" id="IPR029045">
    <property type="entry name" value="ClpP/crotonase-like_dom_sf"/>
</dbReference>
<dbReference type="Gene3D" id="1.20.58.1300">
    <property type="match status" value="1"/>
</dbReference>
<dbReference type="Gene3D" id="3.90.226.10">
    <property type="entry name" value="2-enoyl-CoA Hydratase, Chain A, domain 1"/>
    <property type="match status" value="1"/>
</dbReference>
<dbReference type="GO" id="GO:0006635">
    <property type="term" value="P:fatty acid beta-oxidation"/>
    <property type="evidence" value="ECO:0007669"/>
    <property type="project" value="TreeGrafter"/>
</dbReference>
<dbReference type="NCBIfam" id="NF042432">
    <property type="entry name" value="DHPACoAdixog_DpgC"/>
    <property type="match status" value="1"/>
</dbReference>
<dbReference type="AlphaFoldDB" id="A0A3M2LMC9"/>
<dbReference type="InterPro" id="IPR001753">
    <property type="entry name" value="Enoyl-CoA_hydra/iso"/>
</dbReference>
<dbReference type="SUPFAM" id="SSF52096">
    <property type="entry name" value="ClpP/crotonase"/>
    <property type="match status" value="1"/>
</dbReference>
<dbReference type="PANTHER" id="PTHR11941:SF54">
    <property type="entry name" value="ENOYL-COA HYDRATASE, MITOCHONDRIAL"/>
    <property type="match status" value="1"/>
</dbReference>
<name>A0A3M2LMC9_9ACTN</name>
<dbReference type="GO" id="GO:0016853">
    <property type="term" value="F:isomerase activity"/>
    <property type="evidence" value="ECO:0007669"/>
    <property type="project" value="UniProtKB-KW"/>
</dbReference>
<proteinExistence type="predicted"/>
<dbReference type="InterPro" id="IPR053482">
    <property type="entry name" value="DPA-CoA_Dioxygenase"/>
</dbReference>
<dbReference type="Pfam" id="PF00378">
    <property type="entry name" value="ECH_1"/>
    <property type="match status" value="1"/>
</dbReference>
<dbReference type="CDD" id="cd06558">
    <property type="entry name" value="crotonase-like"/>
    <property type="match status" value="1"/>
</dbReference>
<reference evidence="1 2" key="1">
    <citation type="submission" date="2018-10" db="EMBL/GenBank/DDBJ databases">
        <title>Isolation from soil.</title>
        <authorList>
            <person name="Hu J."/>
        </authorList>
    </citation>
    <scope>NUCLEOTIDE SEQUENCE [LARGE SCALE GENOMIC DNA]</scope>
    <source>
        <strain evidence="1 2">NEAU-Ht49</strain>
    </source>
</reference>